<dbReference type="RefSeq" id="WP_185138416.1">
    <property type="nucleotide sequence ID" value="NZ_BORM01000014.1"/>
</dbReference>
<evidence type="ECO:0000256" key="1">
    <source>
        <dbReference type="ARBA" id="ARBA00004401"/>
    </source>
</evidence>
<accession>A0A841U3V8</accession>
<keyword evidence="4 11" id="KW-0812">Transmembrane</keyword>
<comment type="subcellular location">
    <subcellularLocation>
        <location evidence="1">Cell membrane</location>
        <topology evidence="1">Single-pass type II membrane protein</topology>
    </subcellularLocation>
</comment>
<dbReference type="Pfam" id="PF04977">
    <property type="entry name" value="DivIC"/>
    <property type="match status" value="1"/>
</dbReference>
<protein>
    <recommendedName>
        <fullName evidence="8">Cell division protein FtsL</fullName>
    </recommendedName>
</protein>
<evidence type="ECO:0000256" key="10">
    <source>
        <dbReference type="SAM" id="MobiDB-lite"/>
    </source>
</evidence>
<keyword evidence="6 11" id="KW-0472">Membrane</keyword>
<proteinExistence type="predicted"/>
<keyword evidence="3 12" id="KW-0132">Cell division</keyword>
<evidence type="ECO:0000256" key="4">
    <source>
        <dbReference type="ARBA" id="ARBA00022692"/>
    </source>
</evidence>
<keyword evidence="13" id="KW-1185">Reference proteome</keyword>
<evidence type="ECO:0000256" key="9">
    <source>
        <dbReference type="SAM" id="Coils"/>
    </source>
</evidence>
<evidence type="ECO:0000256" key="6">
    <source>
        <dbReference type="ARBA" id="ARBA00023136"/>
    </source>
</evidence>
<dbReference type="EMBL" id="JACJVR010000092">
    <property type="protein sequence ID" value="MBB6694449.1"/>
    <property type="molecule type" value="Genomic_DNA"/>
</dbReference>
<sequence length="133" mass="15100">MQYYGNLALREERKKADTAPRRQPNQAPRKHRRSIPVGEKLLYLLTVMVLVAVACLVVYRYAALYQLNREIQTISNQYDQAVEESKELQREVIKLKDPANIEKRALELGLVPLNEQPITLSPSGGRTATASKP</sequence>
<evidence type="ECO:0000313" key="13">
    <source>
        <dbReference type="Proteomes" id="UP000553776"/>
    </source>
</evidence>
<name>A0A841U3V8_9BACL</name>
<feature type="coiled-coil region" evidence="9">
    <location>
        <begin position="64"/>
        <end position="91"/>
    </location>
</feature>
<dbReference type="InterPro" id="IPR007060">
    <property type="entry name" value="FtsL/DivIC"/>
</dbReference>
<evidence type="ECO:0000256" key="5">
    <source>
        <dbReference type="ARBA" id="ARBA00022989"/>
    </source>
</evidence>
<evidence type="ECO:0000256" key="3">
    <source>
        <dbReference type="ARBA" id="ARBA00022618"/>
    </source>
</evidence>
<keyword evidence="2" id="KW-1003">Cell membrane</keyword>
<keyword evidence="9" id="KW-0175">Coiled coil</keyword>
<dbReference type="InterPro" id="IPR011922">
    <property type="entry name" value="Cell_div_FtsL"/>
</dbReference>
<dbReference type="AlphaFoldDB" id="A0A841U3V8"/>
<comment type="caution">
    <text evidence="12">The sequence shown here is derived from an EMBL/GenBank/DDBJ whole genome shotgun (WGS) entry which is preliminary data.</text>
</comment>
<feature type="region of interest" description="Disordered" evidence="10">
    <location>
        <begin position="13"/>
        <end position="32"/>
    </location>
</feature>
<reference evidence="12 13" key="1">
    <citation type="submission" date="2020-08" db="EMBL/GenBank/DDBJ databases">
        <title>Cohnella phylogeny.</title>
        <authorList>
            <person name="Dunlap C."/>
        </authorList>
    </citation>
    <scope>NUCLEOTIDE SEQUENCE [LARGE SCALE GENOMIC DNA]</scope>
    <source>
        <strain evidence="12 13">DSM 25239</strain>
    </source>
</reference>
<organism evidence="12 13">
    <name type="scientific">Cohnella xylanilytica</name>
    <dbReference type="NCBI Taxonomy" id="557555"/>
    <lineage>
        <taxon>Bacteria</taxon>
        <taxon>Bacillati</taxon>
        <taxon>Bacillota</taxon>
        <taxon>Bacilli</taxon>
        <taxon>Bacillales</taxon>
        <taxon>Paenibacillaceae</taxon>
        <taxon>Cohnella</taxon>
    </lineage>
</organism>
<dbReference type="NCBIfam" id="TIGR02209">
    <property type="entry name" value="ftsL_broad"/>
    <property type="match status" value="1"/>
</dbReference>
<dbReference type="Proteomes" id="UP000553776">
    <property type="component" value="Unassembled WGS sequence"/>
</dbReference>
<keyword evidence="5 11" id="KW-1133">Transmembrane helix</keyword>
<keyword evidence="7" id="KW-0131">Cell cycle</keyword>
<evidence type="ECO:0000256" key="11">
    <source>
        <dbReference type="SAM" id="Phobius"/>
    </source>
</evidence>
<evidence type="ECO:0000256" key="7">
    <source>
        <dbReference type="ARBA" id="ARBA00023306"/>
    </source>
</evidence>
<evidence type="ECO:0000256" key="2">
    <source>
        <dbReference type="ARBA" id="ARBA00022475"/>
    </source>
</evidence>
<feature type="transmembrane region" description="Helical" evidence="11">
    <location>
        <begin position="41"/>
        <end position="62"/>
    </location>
</feature>
<dbReference type="GO" id="GO:0005886">
    <property type="term" value="C:plasma membrane"/>
    <property type="evidence" value="ECO:0007669"/>
    <property type="project" value="UniProtKB-SubCell"/>
</dbReference>
<evidence type="ECO:0000313" key="12">
    <source>
        <dbReference type="EMBL" id="MBB6694449.1"/>
    </source>
</evidence>
<dbReference type="GO" id="GO:0051301">
    <property type="term" value="P:cell division"/>
    <property type="evidence" value="ECO:0007669"/>
    <property type="project" value="UniProtKB-KW"/>
</dbReference>
<gene>
    <name evidence="12" type="primary">ftsL</name>
    <name evidence="12" type="ORF">H7B90_23935</name>
</gene>
<evidence type="ECO:0000256" key="8">
    <source>
        <dbReference type="NCBIfam" id="TIGR02209"/>
    </source>
</evidence>